<dbReference type="PANTHER" id="PTHR43308">
    <property type="entry name" value="OUTER MEMBRANE PROTEIN ALPHA-RELATED"/>
    <property type="match status" value="1"/>
</dbReference>
<dbReference type="GO" id="GO:0008643">
    <property type="term" value="P:carbohydrate transport"/>
    <property type="evidence" value="ECO:0007669"/>
    <property type="project" value="InterPro"/>
</dbReference>
<sequence length="551" mass="59163">MNIRYQSKFQLEYKLGNSLLCLGATIVSSTLVVGIAQAKKPPAANKTDSGLIRAIGNDPMTRRPLDQTITVPATSNESVLLQRINQEKISPPSKKTSQNVTSVSHLSDIRPTDWAFTALQSLVERYGCIAGYPDRTYRGNRALSRYEFAVGLNACLDKINEIISAGLTDKVSKEDLATLKKLQEEFASEIATLHGRVDALEAKTTKMEAQQFSTTTKLSGQTVFILNGSIPLTPSSSTPVPATNLTFRGSTQISLLTRFSDNSTLFTSFQASFQSAALTDLHYTFYPVGDRLKIMVGTNGVNAISVFQGTNRIQTEGSGPIALFSQRNPIIGLNAGDAGLGLIWRISRDLSLHGVYSAGNAASASGDGGLFGGPTSIGVQLAATLFDGVGAGLYYLNSYGPLDQFLGIPFSTNVALNFNTNAFGGSLGWRATDKLNFGGWVGFTTSTIQNASFFGSVSTFNWITYVNFLHLFKEGDQAGLSVGQPPNISNSNLSGNINLPNLLRYQVDFFYRYPISKNISITPGVGFVFNSGNTASSGTVTTGTLRTTFSF</sequence>
<dbReference type="NCBIfam" id="NF033921">
    <property type="entry name" value="por_somb"/>
    <property type="match status" value="2"/>
</dbReference>
<dbReference type="InterPro" id="IPR047684">
    <property type="entry name" value="Por_som-like"/>
</dbReference>
<dbReference type="Proteomes" id="UP001333818">
    <property type="component" value="Unassembled WGS sequence"/>
</dbReference>
<dbReference type="Pfam" id="PF00395">
    <property type="entry name" value="SLH"/>
    <property type="match status" value="1"/>
</dbReference>
<name>A0AAW9Q7Z9_9CYAN</name>
<dbReference type="PROSITE" id="PS51272">
    <property type="entry name" value="SLH"/>
    <property type="match status" value="1"/>
</dbReference>
<evidence type="ECO:0000313" key="3">
    <source>
        <dbReference type="EMBL" id="MEE3719053.1"/>
    </source>
</evidence>
<dbReference type="AlphaFoldDB" id="A0AAW9Q7Z9"/>
<feature type="domain" description="SLH" evidence="2">
    <location>
        <begin position="102"/>
        <end position="166"/>
    </location>
</feature>
<dbReference type="InterPro" id="IPR007049">
    <property type="entry name" value="Carb-sel_porin_OprB"/>
</dbReference>
<gene>
    <name evidence="3" type="ORF">V2H45_20110</name>
</gene>
<proteinExistence type="inferred from homology"/>
<dbReference type="Pfam" id="PF04966">
    <property type="entry name" value="OprB"/>
    <property type="match status" value="1"/>
</dbReference>
<accession>A0AAW9Q7Z9</accession>
<dbReference type="GO" id="GO:0016020">
    <property type="term" value="C:membrane"/>
    <property type="evidence" value="ECO:0007669"/>
    <property type="project" value="InterPro"/>
</dbReference>
<dbReference type="EMBL" id="JAZBJZ010000108">
    <property type="protein sequence ID" value="MEE3719053.1"/>
    <property type="molecule type" value="Genomic_DNA"/>
</dbReference>
<reference evidence="3" key="1">
    <citation type="submission" date="2024-01" db="EMBL/GenBank/DDBJ databases">
        <title>Bank of Algae and Cyanobacteria of the Azores (BACA) strain genomes.</title>
        <authorList>
            <person name="Luz R."/>
            <person name="Cordeiro R."/>
            <person name="Fonseca A."/>
            <person name="Goncalves V."/>
        </authorList>
    </citation>
    <scope>NUCLEOTIDE SEQUENCE</scope>
    <source>
        <strain evidence="3">BACA0141</strain>
    </source>
</reference>
<keyword evidence="4" id="KW-1185">Reference proteome</keyword>
<dbReference type="InterPro" id="IPR001119">
    <property type="entry name" value="SLH_dom"/>
</dbReference>
<dbReference type="InterPro" id="IPR051465">
    <property type="entry name" value="Cell_Envelope_Struct_Comp"/>
</dbReference>
<dbReference type="PANTHER" id="PTHR43308:SF1">
    <property type="entry name" value="OUTER MEMBRANE PROTEIN ALPHA"/>
    <property type="match status" value="1"/>
</dbReference>
<comment type="caution">
    <text evidence="3">The sequence shown here is derived from an EMBL/GenBank/DDBJ whole genome shotgun (WGS) entry which is preliminary data.</text>
</comment>
<comment type="similarity">
    <text evidence="1">Belongs to the OprB family.</text>
</comment>
<organism evidence="3 4">
    <name type="scientific">Tumidithrix elongata BACA0141</name>
    <dbReference type="NCBI Taxonomy" id="2716417"/>
    <lineage>
        <taxon>Bacteria</taxon>
        <taxon>Bacillati</taxon>
        <taxon>Cyanobacteriota</taxon>
        <taxon>Cyanophyceae</taxon>
        <taxon>Pseudanabaenales</taxon>
        <taxon>Pseudanabaenaceae</taxon>
        <taxon>Tumidithrix</taxon>
        <taxon>Tumidithrix elongata</taxon>
    </lineage>
</organism>
<dbReference type="GO" id="GO:0015288">
    <property type="term" value="F:porin activity"/>
    <property type="evidence" value="ECO:0007669"/>
    <property type="project" value="InterPro"/>
</dbReference>
<evidence type="ECO:0000259" key="2">
    <source>
        <dbReference type="PROSITE" id="PS51272"/>
    </source>
</evidence>
<evidence type="ECO:0000313" key="4">
    <source>
        <dbReference type="Proteomes" id="UP001333818"/>
    </source>
</evidence>
<protein>
    <submittedName>
        <fullName evidence="3">Iron uptake porin</fullName>
    </submittedName>
</protein>
<evidence type="ECO:0000256" key="1">
    <source>
        <dbReference type="RuleBase" id="RU363072"/>
    </source>
</evidence>